<name>A0A0Q9XC38_DROMO</name>
<keyword evidence="3" id="KW-1185">Reference proteome</keyword>
<evidence type="ECO:0000256" key="1">
    <source>
        <dbReference type="SAM" id="Phobius"/>
    </source>
</evidence>
<reference evidence="2 3" key="1">
    <citation type="journal article" date="2007" name="Nature">
        <title>Evolution of genes and genomes on the Drosophila phylogeny.</title>
        <authorList>
            <consortium name="Drosophila 12 Genomes Consortium"/>
            <person name="Clark A.G."/>
            <person name="Eisen M.B."/>
            <person name="Smith D.R."/>
            <person name="Bergman C.M."/>
            <person name="Oliver B."/>
            <person name="Markow T.A."/>
            <person name="Kaufman T.C."/>
            <person name="Kellis M."/>
            <person name="Gelbart W."/>
            <person name="Iyer V.N."/>
            <person name="Pollard D.A."/>
            <person name="Sackton T.B."/>
            <person name="Larracuente A.M."/>
            <person name="Singh N.D."/>
            <person name="Abad J.P."/>
            <person name="Abt D.N."/>
            <person name="Adryan B."/>
            <person name="Aguade M."/>
            <person name="Akashi H."/>
            <person name="Anderson W.W."/>
            <person name="Aquadro C.F."/>
            <person name="Ardell D.H."/>
            <person name="Arguello R."/>
            <person name="Artieri C.G."/>
            <person name="Barbash D.A."/>
            <person name="Barker D."/>
            <person name="Barsanti P."/>
            <person name="Batterham P."/>
            <person name="Batzoglou S."/>
            <person name="Begun D."/>
            <person name="Bhutkar A."/>
            <person name="Blanco E."/>
            <person name="Bosak S.A."/>
            <person name="Bradley R.K."/>
            <person name="Brand A.D."/>
            <person name="Brent M.R."/>
            <person name="Brooks A.N."/>
            <person name="Brown R.H."/>
            <person name="Butlin R.K."/>
            <person name="Caggese C."/>
            <person name="Calvi B.R."/>
            <person name="Bernardo de Carvalho A."/>
            <person name="Caspi A."/>
            <person name="Castrezana S."/>
            <person name="Celniker S.E."/>
            <person name="Chang J.L."/>
            <person name="Chapple C."/>
            <person name="Chatterji S."/>
            <person name="Chinwalla A."/>
            <person name="Civetta A."/>
            <person name="Clifton S.W."/>
            <person name="Comeron J.M."/>
            <person name="Costello J.C."/>
            <person name="Coyne J.A."/>
            <person name="Daub J."/>
            <person name="David R.G."/>
            <person name="Delcher A.L."/>
            <person name="Delehaunty K."/>
            <person name="Do C.B."/>
            <person name="Ebling H."/>
            <person name="Edwards K."/>
            <person name="Eickbush T."/>
            <person name="Evans J.D."/>
            <person name="Filipski A."/>
            <person name="Findeiss S."/>
            <person name="Freyhult E."/>
            <person name="Fulton L."/>
            <person name="Fulton R."/>
            <person name="Garcia A.C."/>
            <person name="Gardiner A."/>
            <person name="Garfield D.A."/>
            <person name="Garvin B.E."/>
            <person name="Gibson G."/>
            <person name="Gilbert D."/>
            <person name="Gnerre S."/>
            <person name="Godfrey J."/>
            <person name="Good R."/>
            <person name="Gotea V."/>
            <person name="Gravely B."/>
            <person name="Greenberg A.J."/>
            <person name="Griffiths-Jones S."/>
            <person name="Gross S."/>
            <person name="Guigo R."/>
            <person name="Gustafson E.A."/>
            <person name="Haerty W."/>
            <person name="Hahn M.W."/>
            <person name="Halligan D.L."/>
            <person name="Halpern A.L."/>
            <person name="Halter G.M."/>
            <person name="Han M.V."/>
            <person name="Heger A."/>
            <person name="Hillier L."/>
            <person name="Hinrichs A.S."/>
            <person name="Holmes I."/>
            <person name="Hoskins R.A."/>
            <person name="Hubisz M.J."/>
            <person name="Hultmark D."/>
            <person name="Huntley M.A."/>
            <person name="Jaffe D.B."/>
            <person name="Jagadeeshan S."/>
            <person name="Jeck W.R."/>
            <person name="Johnson J."/>
            <person name="Jones C.D."/>
            <person name="Jordan W.C."/>
            <person name="Karpen G.H."/>
            <person name="Kataoka E."/>
            <person name="Keightley P.D."/>
            <person name="Kheradpour P."/>
            <person name="Kirkness E.F."/>
            <person name="Koerich L.B."/>
            <person name="Kristiansen K."/>
            <person name="Kudrna D."/>
            <person name="Kulathinal R.J."/>
            <person name="Kumar S."/>
            <person name="Kwok R."/>
            <person name="Lander E."/>
            <person name="Langley C.H."/>
            <person name="Lapoint R."/>
            <person name="Lazzaro B.P."/>
            <person name="Lee S.J."/>
            <person name="Levesque L."/>
            <person name="Li R."/>
            <person name="Lin C.F."/>
            <person name="Lin M.F."/>
            <person name="Lindblad-Toh K."/>
            <person name="Llopart A."/>
            <person name="Long M."/>
            <person name="Low L."/>
            <person name="Lozovsky E."/>
            <person name="Lu J."/>
            <person name="Luo M."/>
            <person name="Machado C.A."/>
            <person name="Makalowski W."/>
            <person name="Marzo M."/>
            <person name="Matsuda M."/>
            <person name="Matzkin L."/>
            <person name="McAllister B."/>
            <person name="McBride C.S."/>
            <person name="McKernan B."/>
            <person name="McKernan K."/>
            <person name="Mendez-Lago M."/>
            <person name="Minx P."/>
            <person name="Mollenhauer M.U."/>
            <person name="Montooth K."/>
            <person name="Mount S.M."/>
            <person name="Mu X."/>
            <person name="Myers E."/>
            <person name="Negre B."/>
            <person name="Newfeld S."/>
            <person name="Nielsen R."/>
            <person name="Noor M.A."/>
            <person name="O'Grady P."/>
            <person name="Pachter L."/>
            <person name="Papaceit M."/>
            <person name="Parisi M.J."/>
            <person name="Parisi M."/>
            <person name="Parts L."/>
            <person name="Pedersen J.S."/>
            <person name="Pesole G."/>
            <person name="Phillippy A.M."/>
            <person name="Ponting C.P."/>
            <person name="Pop M."/>
            <person name="Porcelli D."/>
            <person name="Powell J.R."/>
            <person name="Prohaska S."/>
            <person name="Pruitt K."/>
            <person name="Puig M."/>
            <person name="Quesneville H."/>
            <person name="Ram K.R."/>
            <person name="Rand D."/>
            <person name="Rasmussen M.D."/>
            <person name="Reed L.K."/>
            <person name="Reenan R."/>
            <person name="Reily A."/>
            <person name="Remington K.A."/>
            <person name="Rieger T.T."/>
            <person name="Ritchie M.G."/>
            <person name="Robin C."/>
            <person name="Rogers Y.H."/>
            <person name="Rohde C."/>
            <person name="Rozas J."/>
            <person name="Rubenfield M.J."/>
            <person name="Ruiz A."/>
            <person name="Russo S."/>
            <person name="Salzberg S.L."/>
            <person name="Sanchez-Gracia A."/>
            <person name="Saranga D.J."/>
            <person name="Sato H."/>
            <person name="Schaeffer S.W."/>
            <person name="Schatz M.C."/>
            <person name="Schlenke T."/>
            <person name="Schwartz R."/>
            <person name="Segarra C."/>
            <person name="Singh R.S."/>
            <person name="Sirot L."/>
            <person name="Sirota M."/>
            <person name="Sisneros N.B."/>
            <person name="Smith C.D."/>
            <person name="Smith T.F."/>
            <person name="Spieth J."/>
            <person name="Stage D.E."/>
            <person name="Stark A."/>
            <person name="Stephan W."/>
            <person name="Strausberg R.L."/>
            <person name="Strempel S."/>
            <person name="Sturgill D."/>
            <person name="Sutton G."/>
            <person name="Sutton G.G."/>
            <person name="Tao W."/>
            <person name="Teichmann S."/>
            <person name="Tobari Y.N."/>
            <person name="Tomimura Y."/>
            <person name="Tsolas J.M."/>
            <person name="Valente V.L."/>
            <person name="Venter E."/>
            <person name="Venter J.C."/>
            <person name="Vicario S."/>
            <person name="Vieira F.G."/>
            <person name="Vilella A.J."/>
            <person name="Villasante A."/>
            <person name="Walenz B."/>
            <person name="Wang J."/>
            <person name="Wasserman M."/>
            <person name="Watts T."/>
            <person name="Wilson D."/>
            <person name="Wilson R.K."/>
            <person name="Wing R.A."/>
            <person name="Wolfner M.F."/>
            <person name="Wong A."/>
            <person name="Wong G.K."/>
            <person name="Wu C.I."/>
            <person name="Wu G."/>
            <person name="Yamamoto D."/>
            <person name="Yang H.P."/>
            <person name="Yang S.P."/>
            <person name="Yorke J.A."/>
            <person name="Yoshida K."/>
            <person name="Zdobnov E."/>
            <person name="Zhang P."/>
            <person name="Zhang Y."/>
            <person name="Zimin A.V."/>
            <person name="Baldwin J."/>
            <person name="Abdouelleil A."/>
            <person name="Abdulkadir J."/>
            <person name="Abebe A."/>
            <person name="Abera B."/>
            <person name="Abreu J."/>
            <person name="Acer S.C."/>
            <person name="Aftuck L."/>
            <person name="Alexander A."/>
            <person name="An P."/>
            <person name="Anderson E."/>
            <person name="Anderson S."/>
            <person name="Arachi H."/>
            <person name="Azer M."/>
            <person name="Bachantsang P."/>
            <person name="Barry A."/>
            <person name="Bayul T."/>
            <person name="Berlin A."/>
            <person name="Bessette D."/>
            <person name="Bloom T."/>
            <person name="Blye J."/>
            <person name="Boguslavskiy L."/>
            <person name="Bonnet C."/>
            <person name="Boukhgalter B."/>
            <person name="Bourzgui I."/>
            <person name="Brown A."/>
            <person name="Cahill P."/>
            <person name="Channer S."/>
            <person name="Cheshatsang Y."/>
            <person name="Chuda L."/>
            <person name="Citroen M."/>
            <person name="Collymore A."/>
            <person name="Cooke P."/>
            <person name="Costello M."/>
            <person name="D'Aco K."/>
            <person name="Daza R."/>
            <person name="De Haan G."/>
            <person name="DeGray S."/>
            <person name="DeMaso C."/>
            <person name="Dhargay N."/>
            <person name="Dooley K."/>
            <person name="Dooley E."/>
            <person name="Doricent M."/>
            <person name="Dorje P."/>
            <person name="Dorjee K."/>
            <person name="Dupes A."/>
            <person name="Elong R."/>
            <person name="Falk J."/>
            <person name="Farina A."/>
            <person name="Faro S."/>
            <person name="Ferguson D."/>
            <person name="Fisher S."/>
            <person name="Foley C.D."/>
            <person name="Franke A."/>
            <person name="Friedrich D."/>
            <person name="Gadbois L."/>
            <person name="Gearin G."/>
            <person name="Gearin C.R."/>
            <person name="Giannoukos G."/>
            <person name="Goode T."/>
            <person name="Graham J."/>
            <person name="Grandbois E."/>
            <person name="Grewal S."/>
            <person name="Gyaltsen K."/>
            <person name="Hafez N."/>
            <person name="Hagos B."/>
            <person name="Hall J."/>
            <person name="Henson C."/>
            <person name="Hollinger A."/>
            <person name="Honan T."/>
            <person name="Huard M.D."/>
            <person name="Hughes L."/>
            <person name="Hurhula B."/>
            <person name="Husby M.E."/>
            <person name="Kamat A."/>
            <person name="Kanga B."/>
            <person name="Kashin S."/>
            <person name="Khazanovich D."/>
            <person name="Kisner P."/>
            <person name="Lance K."/>
            <person name="Lara M."/>
            <person name="Lee W."/>
            <person name="Lennon N."/>
            <person name="Letendre F."/>
            <person name="LeVine R."/>
            <person name="Lipovsky A."/>
            <person name="Liu X."/>
            <person name="Liu J."/>
            <person name="Liu S."/>
            <person name="Lokyitsang T."/>
            <person name="Lokyitsang Y."/>
            <person name="Lubonja R."/>
            <person name="Lui A."/>
            <person name="MacDonald P."/>
            <person name="Magnisalis V."/>
            <person name="Maru K."/>
            <person name="Matthews C."/>
            <person name="McCusker W."/>
            <person name="McDonough S."/>
            <person name="Mehta T."/>
            <person name="Meldrim J."/>
            <person name="Meneus L."/>
            <person name="Mihai O."/>
            <person name="Mihalev A."/>
            <person name="Mihova T."/>
            <person name="Mittelman R."/>
            <person name="Mlenga V."/>
            <person name="Montmayeur A."/>
            <person name="Mulrain L."/>
            <person name="Navidi A."/>
            <person name="Naylor J."/>
            <person name="Negash T."/>
            <person name="Nguyen T."/>
            <person name="Nguyen N."/>
            <person name="Nicol R."/>
            <person name="Norbu C."/>
            <person name="Norbu N."/>
            <person name="Novod N."/>
            <person name="O'Neill B."/>
            <person name="Osman S."/>
            <person name="Markiewicz E."/>
            <person name="Oyono O.L."/>
            <person name="Patti C."/>
            <person name="Phunkhang P."/>
            <person name="Pierre F."/>
            <person name="Priest M."/>
            <person name="Raghuraman S."/>
            <person name="Rege F."/>
            <person name="Reyes R."/>
            <person name="Rise C."/>
            <person name="Rogov P."/>
            <person name="Ross K."/>
            <person name="Ryan E."/>
            <person name="Settipalli S."/>
            <person name="Shea T."/>
            <person name="Sherpa N."/>
            <person name="Shi L."/>
            <person name="Shih D."/>
            <person name="Sparrow T."/>
            <person name="Spaulding J."/>
            <person name="Stalker J."/>
            <person name="Stange-Thomann N."/>
            <person name="Stavropoulos S."/>
            <person name="Stone C."/>
            <person name="Strader C."/>
            <person name="Tesfaye S."/>
            <person name="Thomson T."/>
            <person name="Thoulutsang Y."/>
            <person name="Thoulutsang D."/>
            <person name="Topham K."/>
            <person name="Topping I."/>
            <person name="Tsamla T."/>
            <person name="Vassiliev H."/>
            <person name="Vo A."/>
            <person name="Wangchuk T."/>
            <person name="Wangdi T."/>
            <person name="Weiand M."/>
            <person name="Wilkinson J."/>
            <person name="Wilson A."/>
            <person name="Yadav S."/>
            <person name="Young G."/>
            <person name="Yu Q."/>
            <person name="Zembek L."/>
            <person name="Zhong D."/>
            <person name="Zimmer A."/>
            <person name="Zwirko Z."/>
            <person name="Jaffe D.B."/>
            <person name="Alvarez P."/>
            <person name="Brockman W."/>
            <person name="Butler J."/>
            <person name="Chin C."/>
            <person name="Gnerre S."/>
            <person name="Grabherr M."/>
            <person name="Kleber M."/>
            <person name="Mauceli E."/>
            <person name="MacCallum I."/>
        </authorList>
    </citation>
    <scope>NUCLEOTIDE SEQUENCE [LARGE SCALE GENOMIC DNA]</scope>
    <source>
        <strain evidence="3">Tucson 15081-1352.22</strain>
    </source>
</reference>
<dbReference type="KEGG" id="dmo:Dmoj_GI26445"/>
<sequence>MRITSHTVFEFYSINLFINKHHKKRNCIKMLLNPIEVICYYAVQPIIDFLAHLLNAGYRMAFYVCICGIGVMLGIILGCVSVICYKYANPVEPEEIQKVKPGMDIRETNDKQKLK</sequence>
<organism evidence="2 3">
    <name type="scientific">Drosophila mojavensis</name>
    <name type="common">Fruit fly</name>
    <dbReference type="NCBI Taxonomy" id="7230"/>
    <lineage>
        <taxon>Eukaryota</taxon>
        <taxon>Metazoa</taxon>
        <taxon>Ecdysozoa</taxon>
        <taxon>Arthropoda</taxon>
        <taxon>Hexapoda</taxon>
        <taxon>Insecta</taxon>
        <taxon>Pterygota</taxon>
        <taxon>Neoptera</taxon>
        <taxon>Endopterygota</taxon>
        <taxon>Diptera</taxon>
        <taxon>Brachycera</taxon>
        <taxon>Muscomorpha</taxon>
        <taxon>Ephydroidea</taxon>
        <taxon>Drosophilidae</taxon>
        <taxon>Drosophila</taxon>
    </lineage>
</organism>
<keyword evidence="1" id="KW-0472">Membrane</keyword>
<dbReference type="InParanoid" id="A0A0Q9XC38"/>
<protein>
    <submittedName>
        <fullName evidence="2">Uncharacterized protein</fullName>
    </submittedName>
</protein>
<proteinExistence type="predicted"/>
<feature type="transmembrane region" description="Helical" evidence="1">
    <location>
        <begin position="60"/>
        <end position="85"/>
    </location>
</feature>
<accession>A0A0Q9XC38</accession>
<dbReference type="Proteomes" id="UP000009192">
    <property type="component" value="Unassembled WGS sequence"/>
</dbReference>
<keyword evidence="1" id="KW-0812">Transmembrane</keyword>
<gene>
    <name evidence="2" type="primary">Dmoj\GI26445</name>
    <name evidence="2" type="ORF">Dmoj_GI26445</name>
</gene>
<dbReference type="OrthoDB" id="7841836at2759"/>
<feature type="transmembrane region" description="Helical" evidence="1">
    <location>
        <begin position="30"/>
        <end position="54"/>
    </location>
</feature>
<evidence type="ECO:0000313" key="2">
    <source>
        <dbReference type="EMBL" id="KRG03098.1"/>
    </source>
</evidence>
<evidence type="ECO:0000313" key="3">
    <source>
        <dbReference type="Proteomes" id="UP000009192"/>
    </source>
</evidence>
<dbReference type="EMBL" id="CH933807">
    <property type="protein sequence ID" value="KRG03098.1"/>
    <property type="molecule type" value="Genomic_DNA"/>
</dbReference>
<keyword evidence="1" id="KW-1133">Transmembrane helix</keyword>
<dbReference type="AlphaFoldDB" id="A0A0Q9XC38"/>